<evidence type="ECO:0000313" key="1">
    <source>
        <dbReference type="EMBL" id="MFC0524651.1"/>
    </source>
</evidence>
<dbReference type="InterPro" id="IPR011330">
    <property type="entry name" value="Glyco_hydro/deAcase_b/a-brl"/>
</dbReference>
<dbReference type="SUPFAM" id="SSF88713">
    <property type="entry name" value="Glycoside hydrolase/deacetylase"/>
    <property type="match status" value="1"/>
</dbReference>
<dbReference type="SUPFAM" id="SSF52317">
    <property type="entry name" value="Class I glutamine amidotransferase-like"/>
    <property type="match status" value="1"/>
</dbReference>
<gene>
    <name evidence="1" type="ORF">ACFFGV_13825</name>
</gene>
<sequence length="613" mass="69825">MNKPILLRISGLFLVLLSIIVLLQLWRMDYFQQVFTPIQEKEKAFPTSQSSKEKTPGKKVQVFIHKNESDLSQNTLSNLEHALQYGKVDYSIINKQEISSINPSPYHVLVLAGEHTDNWPFEDIQSFVNNGGRLFIGARFIDERWNDLLGIKQVGDYKDRIQGLTFEKELFPGYVNLESNSTLFTHSIADVTLNEEANLYISTMNKPIMWTNQPGKGKVVYWNTTSLTEKSSRGLLLHSLGLLPPTFVSGQAGIKAMHIDDFPAPVPSETNSIIEEQYNTSVKQFYTDIWWEDMKHLGREYDVNYTGFMIGTYRKDTVLDSEALKDRIRYPMLYFGRELVKENGEIGLHGYNHQSLVTAEETIDPSFGYRPWQSKSEMVDSINVVKDTFAYYFPNREMESYVPPSNVLNRTGVEALSDTLPHLQVVAALYSGSKENGSFIQEFTYDETFEHIYHFPRISSGYDLTTEEQFVISDAAANFGVVSHFIHPDDVLDPYRSKGEDWESMRDGYEDMLQHIASHYPHLEGLTQYHAYQKMDAYQKSKITVTRDDNTLHISGEELLQPSTLFVRVNEDSALETGTFSFGEVSQYGKGASLYRVTLTSGNAALPIKDGSS</sequence>
<dbReference type="Proteomes" id="UP001589836">
    <property type="component" value="Unassembled WGS sequence"/>
</dbReference>
<dbReference type="InterPro" id="IPR029062">
    <property type="entry name" value="Class_I_gatase-like"/>
</dbReference>
<accession>A0ABV6LQF3</accession>
<dbReference type="CDD" id="cd10924">
    <property type="entry name" value="CE4_COG4878"/>
    <property type="match status" value="1"/>
</dbReference>
<dbReference type="Gene3D" id="3.20.20.370">
    <property type="entry name" value="Glycoside hydrolase/deacetylase"/>
    <property type="match status" value="1"/>
</dbReference>
<comment type="caution">
    <text evidence="1">The sequence shown here is derived from an EMBL/GenBank/DDBJ whole genome shotgun (WGS) entry which is preliminary data.</text>
</comment>
<reference evidence="1 2" key="1">
    <citation type="submission" date="2024-09" db="EMBL/GenBank/DDBJ databases">
        <authorList>
            <person name="Sun Q."/>
            <person name="Mori K."/>
        </authorList>
    </citation>
    <scope>NUCLEOTIDE SEQUENCE [LARGE SCALE GENOMIC DNA]</scope>
    <source>
        <strain evidence="1 2">NCAIM B.02529</strain>
    </source>
</reference>
<dbReference type="EMBL" id="JBHLTP010000011">
    <property type="protein sequence ID" value="MFC0524651.1"/>
    <property type="molecule type" value="Genomic_DNA"/>
</dbReference>
<keyword evidence="2" id="KW-1185">Reference proteome</keyword>
<dbReference type="Pfam" id="PF09960">
    <property type="entry name" value="DUF2194"/>
    <property type="match status" value="1"/>
</dbReference>
<proteinExistence type="predicted"/>
<evidence type="ECO:0000313" key="2">
    <source>
        <dbReference type="Proteomes" id="UP001589836"/>
    </source>
</evidence>
<dbReference type="RefSeq" id="WP_377348831.1">
    <property type="nucleotide sequence ID" value="NZ_JBHLTP010000011.1"/>
</dbReference>
<name>A0ABV6LQF3_9BACI</name>
<organism evidence="1 2">
    <name type="scientific">Pontibacillus salicampi</name>
    <dbReference type="NCBI Taxonomy" id="1449801"/>
    <lineage>
        <taxon>Bacteria</taxon>
        <taxon>Bacillati</taxon>
        <taxon>Bacillota</taxon>
        <taxon>Bacilli</taxon>
        <taxon>Bacillales</taxon>
        <taxon>Bacillaceae</taxon>
        <taxon>Pontibacillus</taxon>
    </lineage>
</organism>
<dbReference type="InterPro" id="IPR018695">
    <property type="entry name" value="DUF2194"/>
</dbReference>
<protein>
    <submittedName>
        <fullName evidence="1">DUF2194 domain-containing protein</fullName>
    </submittedName>
</protein>